<proteinExistence type="predicted"/>
<keyword evidence="2" id="KW-1185">Reference proteome</keyword>
<name>A0ABZ0IPL2_9BACT</name>
<dbReference type="Pfam" id="PF07308">
    <property type="entry name" value="DUF1456"/>
    <property type="match status" value="2"/>
</dbReference>
<organism evidence="1 2">
    <name type="scientific">Imperialibacter roseus</name>
    <dbReference type="NCBI Taxonomy" id="1324217"/>
    <lineage>
        <taxon>Bacteria</taxon>
        <taxon>Pseudomonadati</taxon>
        <taxon>Bacteroidota</taxon>
        <taxon>Cytophagia</taxon>
        <taxon>Cytophagales</taxon>
        <taxon>Flammeovirgaceae</taxon>
        <taxon>Imperialibacter</taxon>
    </lineage>
</organism>
<accession>A0ABZ0IPL2</accession>
<dbReference type="EMBL" id="CP136051">
    <property type="protein sequence ID" value="WOK05497.1"/>
    <property type="molecule type" value="Genomic_DNA"/>
</dbReference>
<protein>
    <submittedName>
        <fullName evidence="1">DUF1456 family protein</fullName>
    </submittedName>
</protein>
<sequence>MTNNDILRRLRYLLDADDSQMINLFAQAGHHVTRAEVSDYMKREDEETYQEMPDIKLAIFLNGLINEKRGTREGEQPAPEQQLNNNIILRKLKIAFNLSSEDIQAIFKLKGKSIGPHELSAFFRNPKQSQYRPCNDQYLRYFLSGMQIKYRSKEEE</sequence>
<evidence type="ECO:0000313" key="1">
    <source>
        <dbReference type="EMBL" id="WOK05497.1"/>
    </source>
</evidence>
<dbReference type="PANTHER" id="PTHR37805">
    <property type="entry name" value="CYTOPLASMIC PROTEIN-RELATED"/>
    <property type="match status" value="1"/>
</dbReference>
<evidence type="ECO:0000313" key="2">
    <source>
        <dbReference type="Proteomes" id="UP001302349"/>
    </source>
</evidence>
<reference evidence="1 2" key="1">
    <citation type="journal article" date="2023" name="Microbiol. Resour. Announc.">
        <title>Complete Genome Sequence of Imperialibacter roseus strain P4T.</title>
        <authorList>
            <person name="Tizabi D.R."/>
            <person name="Bachvaroff T."/>
            <person name="Hill R.T."/>
        </authorList>
    </citation>
    <scope>NUCLEOTIDE SEQUENCE [LARGE SCALE GENOMIC DNA]</scope>
    <source>
        <strain evidence="1 2">P4T</strain>
    </source>
</reference>
<dbReference type="RefSeq" id="WP_317488258.1">
    <property type="nucleotide sequence ID" value="NZ_CP136051.1"/>
</dbReference>
<dbReference type="Proteomes" id="UP001302349">
    <property type="component" value="Chromosome"/>
</dbReference>
<dbReference type="InterPro" id="IPR009921">
    <property type="entry name" value="YehS-like"/>
</dbReference>
<dbReference type="PANTHER" id="PTHR37805:SF1">
    <property type="entry name" value="CYTOPLASMIC PROTEIN"/>
    <property type="match status" value="1"/>
</dbReference>
<gene>
    <name evidence="1" type="ORF">RT717_20700</name>
</gene>